<reference evidence="1" key="2">
    <citation type="submission" date="2023-06" db="EMBL/GenBank/DDBJ databases">
        <authorList>
            <consortium name="Lawrence Berkeley National Laboratory"/>
            <person name="Haridas S."/>
            <person name="Hensen N."/>
            <person name="Bonometti L."/>
            <person name="Westerberg I."/>
            <person name="Brannstrom I.O."/>
            <person name="Guillou S."/>
            <person name="Cros-Aarteil S."/>
            <person name="Calhoun S."/>
            <person name="Kuo A."/>
            <person name="Mondo S."/>
            <person name="Pangilinan J."/>
            <person name="Riley R."/>
            <person name="Labutti K."/>
            <person name="Andreopoulos B."/>
            <person name="Lipzen A."/>
            <person name="Chen C."/>
            <person name="Yanf M."/>
            <person name="Daum C."/>
            <person name="Ng V."/>
            <person name="Clum A."/>
            <person name="Steindorff A."/>
            <person name="Ohm R."/>
            <person name="Martin F."/>
            <person name="Silar P."/>
            <person name="Natvig D."/>
            <person name="Lalanne C."/>
            <person name="Gautier V."/>
            <person name="Ament-Velasquez S.L."/>
            <person name="Kruys A."/>
            <person name="Hutchinson M.I."/>
            <person name="Powell A.J."/>
            <person name="Barry K."/>
            <person name="Miller A.N."/>
            <person name="Grigoriev I.V."/>
            <person name="Debuchy R."/>
            <person name="Gladieux P."/>
            <person name="Thoren M.H."/>
            <person name="Johannesson H."/>
        </authorList>
    </citation>
    <scope>NUCLEOTIDE SEQUENCE</scope>
    <source>
        <strain evidence="1">CBS 118394</strain>
    </source>
</reference>
<sequence>MRPQNSRRARDIISWFLVFSFPGDITCTRIREATVSVHLHLPGVTISMGWVSGRSRIRMLFLVATDRHKLFPLFYITYWIPELIY</sequence>
<reference evidence="1" key="1">
    <citation type="journal article" date="2023" name="Mol. Phylogenet. Evol.">
        <title>Genome-scale phylogeny and comparative genomics of the fungal order Sordariales.</title>
        <authorList>
            <person name="Hensen N."/>
            <person name="Bonometti L."/>
            <person name="Westerberg I."/>
            <person name="Brannstrom I.O."/>
            <person name="Guillou S."/>
            <person name="Cros-Aarteil S."/>
            <person name="Calhoun S."/>
            <person name="Haridas S."/>
            <person name="Kuo A."/>
            <person name="Mondo S."/>
            <person name="Pangilinan J."/>
            <person name="Riley R."/>
            <person name="LaButti K."/>
            <person name="Andreopoulos B."/>
            <person name="Lipzen A."/>
            <person name="Chen C."/>
            <person name="Yan M."/>
            <person name="Daum C."/>
            <person name="Ng V."/>
            <person name="Clum A."/>
            <person name="Steindorff A."/>
            <person name="Ohm R.A."/>
            <person name="Martin F."/>
            <person name="Silar P."/>
            <person name="Natvig D.O."/>
            <person name="Lalanne C."/>
            <person name="Gautier V."/>
            <person name="Ament-Velasquez S.L."/>
            <person name="Kruys A."/>
            <person name="Hutchinson M.I."/>
            <person name="Powell A.J."/>
            <person name="Barry K."/>
            <person name="Miller A.N."/>
            <person name="Grigoriev I.V."/>
            <person name="Debuchy R."/>
            <person name="Gladieux P."/>
            <person name="Hiltunen Thoren M."/>
            <person name="Johannesson H."/>
        </authorList>
    </citation>
    <scope>NUCLEOTIDE SEQUENCE</scope>
    <source>
        <strain evidence="1">CBS 118394</strain>
    </source>
</reference>
<name>A0AAE0ITN6_9PEZI</name>
<keyword evidence="2" id="KW-1185">Reference proteome</keyword>
<evidence type="ECO:0000313" key="1">
    <source>
        <dbReference type="EMBL" id="KAK3330944.1"/>
    </source>
</evidence>
<proteinExistence type="predicted"/>
<dbReference type="AlphaFoldDB" id="A0AAE0ITN6"/>
<dbReference type="EMBL" id="JAUEDM010000001">
    <property type="protein sequence ID" value="KAK3330944.1"/>
    <property type="molecule type" value="Genomic_DNA"/>
</dbReference>
<protein>
    <submittedName>
        <fullName evidence="1">Uncharacterized protein</fullName>
    </submittedName>
</protein>
<gene>
    <name evidence="1" type="ORF">B0H66DRAFT_545307</name>
</gene>
<evidence type="ECO:0000313" key="2">
    <source>
        <dbReference type="Proteomes" id="UP001283341"/>
    </source>
</evidence>
<comment type="caution">
    <text evidence="1">The sequence shown here is derived from an EMBL/GenBank/DDBJ whole genome shotgun (WGS) entry which is preliminary data.</text>
</comment>
<organism evidence="1 2">
    <name type="scientific">Apodospora peruviana</name>
    <dbReference type="NCBI Taxonomy" id="516989"/>
    <lineage>
        <taxon>Eukaryota</taxon>
        <taxon>Fungi</taxon>
        <taxon>Dikarya</taxon>
        <taxon>Ascomycota</taxon>
        <taxon>Pezizomycotina</taxon>
        <taxon>Sordariomycetes</taxon>
        <taxon>Sordariomycetidae</taxon>
        <taxon>Sordariales</taxon>
        <taxon>Lasiosphaeriaceae</taxon>
        <taxon>Apodospora</taxon>
    </lineage>
</organism>
<accession>A0AAE0ITN6</accession>
<dbReference type="Proteomes" id="UP001283341">
    <property type="component" value="Unassembled WGS sequence"/>
</dbReference>